<reference evidence="17" key="1">
    <citation type="submission" date="2022-06" db="EMBL/GenBank/DDBJ databases">
        <title>Genomic Encyclopedia of Archaeal and Bacterial Type Strains, Phase II (KMG-II): from individual species to whole genera.</title>
        <authorList>
            <person name="Goeker M."/>
        </authorList>
    </citation>
    <scope>NUCLEOTIDE SEQUENCE</scope>
    <source>
        <strain evidence="17">DSM 43935</strain>
    </source>
</reference>
<sequence>MSSQEVGGRAEVALIGSARHTGEFRGAGAFDREVFGLSAADADGLDDRLRTGLEVVWTALEDARIAPDRLGRWRVGLFTLPGARPVGAAIARCVDGAQPRSGDPVSALRSNEVDLALVVAVGGDAADCGVAVLERAADARAAGRRVDRLVEPGEALTPTADRERESEATADPGDSGPALWALSAPSVSALRLQADRLRTHVEQHPGLGLRAVGAALARTRTHFPERAVLVADDREAMLAGLAAVAGGRADAGVIRGSAPETAPVVFVFPGIGPHWPGMATELLATSPIFRARLETCDAALAPIVGWSLLDVLTGAPERVGEVGVLQPVWFAVTLALAELWRSSGVEPDAVLGHSIGEVAAATFTGALSIEDGCRVAAAIGHSLRDVAREGEMAAVLLPVDQVVGYLPRWGDALVLAGVNGPNSVVVSGDTGAVAELLDEVRSAGARAQRLPLGYAAHSPHIERIRQRMTGLLAGIRPRSTGTPFYSCALGGRTDTSGMTAEYWYASLRNPFHFENTVRAVAAAGYRVLIELSHHPVVAPDAREIVDRSGTGITVLGTGHRSRPGTHQFLTSVGNAHAAGAHVDWDAFAGRGTLVDLPTYPFGSVAAEPAPEQQAAPVDLVDVIRAEAAQLLGADVPAGRTFADIGFDSLLAVRLRDRLADALGTRLPATLAFDCPTPEDIAAFLTEEPAATPATTRTTSEPVNEPIAIIGMSCRLPGGVDSPSALWRLVSDGAEVVSSAPENRGWDLAGLYAAEPGTPGRTYTLHGGFLPAADLFDPALFGISPREAAAMDPQQRLLLETSWEVFEHAGIAPDTLRGSRTGVFTGLAQQDYGPRLHEAPPELEGHLLTGGLTSVASGRIAYTFGLTGPAITIDTACSSSLVAVHLASRSLAEGESTLALAGGAMVMSGPGLFVSFAQQHGLAADGRCKPFSATADGTVWGEGVALVLLERLSDARRNGHPVLALIRGTAVNSDGTSNGLTAPNGLAQQRVIQQALAAAGLSPSDVDAVEAHGTGTELGDPIEAQALIATYGRDRAADRPLWLGSLKSNTGHTQAAAGVAGLIKMVMAMRHGVLPKTLHITEPTPHVDWSAGAVRLLTEAQPWPAADAPRRAGVSSFGISGTNAHVIVEQAPTEAATAPGAELSAAVPCMLAAQTEQGLADQARRLLEFPVAGSTADIGWSLATTRAALRHRAVVVGASREELRSGLRVLASGGSSADVVRGTAAEGGRTAFVFPGQGAHWAGMAAGLLDRSSAFTARMTACAEALRQHVDWSLIELLRQEPGAPPLDRVDVLQPAVWAVMVSLADLWESWGVQPSAVVGHSQGEVAAACVAGGLSLEDGALVVTRRAQLIGEALSGRGGMASVAASVDEVRGLITEWGGELALAVVNGPAATVVSGDAGAVGEFVTWCEGRAVRTRRLAVDYASHSGHVDVIRDELESALRSIRPVPGRIPFLSTVTGGWLDTARLDAGYWSRNLRDTVRFDLAARELAGAGLRTVVEVSPHPTLVPALRDGADDRVVVGSLRRGEPDDRQMVRSLAELAVRGARVDWAAVFGGHQPKRIELPTYAFQRQRYWARPDDTARTEDAVVDSWRYRVAWQPVRAHRGDGLSGTWLLVSARTPEATTSWVRAALSARGARVVPLLVDPGISRAQLTGLLPDEPVAGVVSTLALAEDGTLVPRGLVATVTLTQALGDAGIDAPLWCLTQEAVSTGGERLAGAAQAQVWGLGRVIGLEHPDRWGGLVDLAGALDDQAADHLVAVLTGIGAEQEFAVRPSGVSVRRLVRAERGRAVANREWRPRGSVLVTGGTGGIGAHIARWLARSGAEHLILVGRRGGAAELSAQLTDLGVRVDVVACDVSDRRALTELLDAFPVTAVFHAAGVTEPRRIAEMTEADLVNALAAKVVGARNLDELLGRRELDAFVVFSSGAGVWGSAGDGAYAAANAYLDALALRRRARDLTATSVAWGAWAGGGMVDEAVGAALGRAGIRPMPPGLAIAALRQALDFDETTVVVADLDRERFVATYRHTRPRPLVDDLAVAVDPAVGQERGDRLELADLPPGERNRVLLDLVRSATATVLGYPAPGSIDADIPFTGLGIDSLTAVELRDQLTARTGVRLPATLVFDSPTVAAVANRLRDELVPGAHERREQQVRPGGEDEPIAIIGMGCRFPGGANSPEALWRLVASGVDTVAGVPADRGWDVDPRTTGSFLTDATLFDAAFFGMSPREAIATDPQQRLVLEVAWETAERAGIDPHSLRGTRTGVFIGASAHDYGTVLSAAENGYDYLLTGAAASALSGRIAYALGLEGPALTIDTACSASLVALHTAARSLRNGECELAFAGGVTVLATSAPFVAFARQGGLAPDGRCKSFAAAADGTGWGEGAGLLVLARLSDAIRLGHRVLAVVRGSAVNSDGASNGLTAPNGPAQERVIRQALADGGLSPSDVDVVEGHGTGTVLGDPIEAQAVLATYGQDRAEPLWLGSLKSNIGHTQAAAGVGGVIKMVEAMRNGVLPRTLHAETPSSQVDWSSGNVRLLSQARPWPATGRPRRAAVSAFGVSGTNAHVIVEQYEEPPVGRAPAGRKVLPWVVSGRSAPALDDQARQLRAHLDANSALEARDVGWTLATARATWDHRAVVVGCDDDALRAGLADLSSGTGSPHVITGRARGDGLALLFPGQGSRYQGVGRGLHQAFPAFAEAFDETCEHFDGLLDRPLRDVLLDPAEAVPHTGLAQAGLFALQVALFRLVERWGLRPRLVLGHSVGELAAAHVAGVWSLADAARVVAARGRLMQALPDDGAMVAIEAAAEQIAPDLAGREHVVALAAVNGRRSVVISGRADAVRRLAGTWRARGRRVRQLNVARAFHSPLVEPVLGPFRDVLRQVRFRQPVLPVVSNVTGRIATSELSTPDYWLRHLRDTVRFADGVATLVSHGVTAALELGSDGVLSGMASQDGESLEAVAALRDGRDEAGALVTAVARMFVHGVDVDWSQLFVGSQARHVDLPTYPFQRERFWPTRSARADVSSAGLTVAGHPLLGARLADPSGERVTFTGRISPGAQPWLSGHVVLGRVLLPGTGFVELALWAAAELGHDELAELTLRAPLVLAGTVQLQVVVEGGDEVRVYSRPDGPGHEPWTLHAEGRIRAGRTTGDDTGPHLPAWPPAGARPLPLDDFYEDLADAGYRFDPPFRGLRLAWREGADRYGEVELPEDIDVDGFAVHPALLDSALHLMRAGEPAEATLLPFAWAGVRRHAAGARSMRVRLTRSGDRVSLFATDSAGHPVITVDALTLRPASAQEPDRAATALDDSLFRVAWTALELSGVHDERGSDPVLLPVPEPSGADVESVADAAALAAEHTLAVLRSVLAEQRPAAGRAVVVTRSCLAHAAVRGLVRTAQAEHPDRFTLLRVDGSETPELVAAAAGCGEPEVAIRAGRLYARRLSRAGGGVSLVPPKGRTAWSLDTVGRGSLHHLALVGRAEPELRTGQLRIAVHASGVNFRDVLVTLDRYPGDAELGIEGAGVVVETGPGVTAFTVGDRVLGLFDRAFGPTAVADQRTVVRMPDGWSFEQAATVPVAFVTAYYGLVDLAGLRPGEKVLIHAAAGGVGTAAVRLARHLGAEVFGTASPWKWAALRESGLDDEHIASSRSVEFRERFPAVDVVLNCLTGEYLDASLDLLAPGGRFLELGKTDVRDVAGRYWAFDLSDPGPERIGQILAEVTALAERNALTPLPLTTWDIRRARDAFRALSRAQITGKAVLTQRPFGASDTVLITGGTGALGGLLAHHLAVGYGLRHVVLASRRGPAAPGAEGLRRDLAELGVTVTLAACDVCDERALAQLLEPIRDRLAGVVHAAGVVDDGAVTAIDGQRLAAVLAPKVTGAWNLHRLTADLDLSMFVLFSSLSATLGNPGQANYAAANAFLDELAEYRARRGMTAVSLAWGHWQGIGMAADLTGNDAARLVRAGVLPMTAEHGLALFDAAVHAGDPVLVPARLDLTGDSALAALAGGLVRAPHRDTREAHTVEFGEALAGLPAPERRKAALDLVRGHVAVVLGYPPTHPVPLDEPFKEQGFDSLTAVELRNRLREATSIPMPPTLVFDHPTPVALAEHLLELAFPEHATPAEQVVADLDRVAVFAETIDRADPALQDITRRLRRILHHLDGVTEVSTDFSADLSDTAELLAYLDGVDPRGD</sequence>
<evidence type="ECO:0000256" key="11">
    <source>
        <dbReference type="ARBA" id="ARBA00066981"/>
    </source>
</evidence>
<evidence type="ECO:0000313" key="17">
    <source>
        <dbReference type="EMBL" id="MCP2170274.1"/>
    </source>
</evidence>
<dbReference type="InterPro" id="IPR014043">
    <property type="entry name" value="Acyl_transferase_dom"/>
</dbReference>
<dbReference type="FunFam" id="3.40.366.10:FF:000002">
    <property type="entry name" value="Probable polyketide synthase 2"/>
    <property type="match status" value="1"/>
</dbReference>
<dbReference type="PROSITE" id="PS52019">
    <property type="entry name" value="PKS_MFAS_DH"/>
    <property type="match status" value="1"/>
</dbReference>
<dbReference type="SUPFAM" id="SSF51735">
    <property type="entry name" value="NAD(P)-binding Rossmann-fold domains"/>
    <property type="match status" value="5"/>
</dbReference>
<protein>
    <recommendedName>
        <fullName evidence="11">6-deoxyerythronolide-B synthase</fullName>
        <ecNumber evidence="11">2.3.1.94</ecNumber>
    </recommendedName>
</protein>
<dbReference type="SUPFAM" id="SSF55048">
    <property type="entry name" value="Probable ACP-binding domain of malonyl-CoA ACP transacylase"/>
    <property type="match status" value="3"/>
</dbReference>
<dbReference type="SMART" id="SM00827">
    <property type="entry name" value="PKS_AT"/>
    <property type="match status" value="3"/>
</dbReference>
<dbReference type="SUPFAM" id="SSF47336">
    <property type="entry name" value="ACP-like"/>
    <property type="match status" value="3"/>
</dbReference>
<evidence type="ECO:0000313" key="18">
    <source>
        <dbReference type="Proteomes" id="UP001206128"/>
    </source>
</evidence>
<dbReference type="InterPro" id="IPR020807">
    <property type="entry name" value="PKS_DH"/>
</dbReference>
<dbReference type="Pfam" id="PF22621">
    <property type="entry name" value="CurL-like_PKS_C"/>
    <property type="match status" value="1"/>
</dbReference>
<evidence type="ECO:0000256" key="2">
    <source>
        <dbReference type="ARBA" id="ARBA00022553"/>
    </source>
</evidence>
<evidence type="ECO:0000256" key="5">
    <source>
        <dbReference type="ARBA" id="ARBA00023268"/>
    </source>
</evidence>
<dbReference type="InterPro" id="IPR001227">
    <property type="entry name" value="Ac_transferase_dom_sf"/>
</dbReference>
<evidence type="ECO:0000259" key="15">
    <source>
        <dbReference type="PROSITE" id="PS52004"/>
    </source>
</evidence>
<feature type="domain" description="Ketosynthase family 3 (KS3)" evidence="15">
    <location>
        <begin position="2155"/>
        <end position="2565"/>
    </location>
</feature>
<dbReference type="SMART" id="SM00823">
    <property type="entry name" value="PKS_PP"/>
    <property type="match status" value="3"/>
</dbReference>
<evidence type="ECO:0000256" key="7">
    <source>
        <dbReference type="ARBA" id="ARBA00052442"/>
    </source>
</evidence>
<feature type="domain" description="Carrier" evidence="14">
    <location>
        <begin position="614"/>
        <end position="688"/>
    </location>
</feature>
<dbReference type="GO" id="GO:0004315">
    <property type="term" value="F:3-oxoacyl-[acyl-carrier-protein] synthase activity"/>
    <property type="evidence" value="ECO:0007669"/>
    <property type="project" value="InterPro"/>
</dbReference>
<dbReference type="SMART" id="SM01294">
    <property type="entry name" value="PKS_PP_betabranch"/>
    <property type="match status" value="1"/>
</dbReference>
<dbReference type="InterPro" id="IPR013968">
    <property type="entry name" value="PKS_KR"/>
</dbReference>
<name>A0AAE3GN29_9PSEU</name>
<dbReference type="InterPro" id="IPR016036">
    <property type="entry name" value="Malonyl_transacylase_ACP-bd"/>
</dbReference>
<evidence type="ECO:0000259" key="14">
    <source>
        <dbReference type="PROSITE" id="PS50075"/>
    </source>
</evidence>
<dbReference type="Pfam" id="PF08240">
    <property type="entry name" value="ADH_N"/>
    <property type="match status" value="1"/>
</dbReference>
<dbReference type="PROSITE" id="PS00012">
    <property type="entry name" value="PHOSPHOPANTETHEINE"/>
    <property type="match status" value="2"/>
</dbReference>
<dbReference type="InterPro" id="IPR049551">
    <property type="entry name" value="PKS_DH_C"/>
</dbReference>
<feature type="domain" description="PKS/mFAS DH" evidence="16">
    <location>
        <begin position="3026"/>
        <end position="3291"/>
    </location>
</feature>
<dbReference type="Pfam" id="PF00698">
    <property type="entry name" value="Acyl_transf_1"/>
    <property type="match status" value="3"/>
</dbReference>
<keyword evidence="18" id="KW-1185">Reference proteome</keyword>
<comment type="caution">
    <text evidence="17">The sequence shown here is derived from an EMBL/GenBank/DDBJ whole genome shotgun (WGS) entry which is preliminary data.</text>
</comment>
<dbReference type="InterPro" id="IPR020841">
    <property type="entry name" value="PKS_Beta-ketoAc_synthase_dom"/>
</dbReference>
<dbReference type="Pfam" id="PF00109">
    <property type="entry name" value="ketoacyl-synt"/>
    <property type="match status" value="3"/>
</dbReference>
<dbReference type="InterPro" id="IPR011032">
    <property type="entry name" value="GroES-like_sf"/>
</dbReference>
<evidence type="ECO:0000256" key="4">
    <source>
        <dbReference type="ARBA" id="ARBA00022737"/>
    </source>
</evidence>
<dbReference type="InterPro" id="IPR018201">
    <property type="entry name" value="Ketoacyl_synth_AS"/>
</dbReference>
<keyword evidence="6" id="KW-0012">Acyltransferase</keyword>
<dbReference type="SMART" id="SM00829">
    <property type="entry name" value="PKS_ER"/>
    <property type="match status" value="1"/>
</dbReference>
<dbReference type="InterPro" id="IPR009081">
    <property type="entry name" value="PP-bd_ACP"/>
</dbReference>
<evidence type="ECO:0000256" key="6">
    <source>
        <dbReference type="ARBA" id="ARBA00023315"/>
    </source>
</evidence>
<dbReference type="Pfam" id="PF08659">
    <property type="entry name" value="KR"/>
    <property type="match status" value="2"/>
</dbReference>
<dbReference type="Gene3D" id="3.40.366.10">
    <property type="entry name" value="Malonyl-Coenzyme A Acyl Carrier Protein, domain 2"/>
    <property type="match status" value="3"/>
</dbReference>
<dbReference type="InterPro" id="IPR013154">
    <property type="entry name" value="ADH-like_N"/>
</dbReference>
<dbReference type="InterPro" id="IPR016039">
    <property type="entry name" value="Thiolase-like"/>
</dbReference>
<dbReference type="GO" id="GO:0031177">
    <property type="term" value="F:phosphopantetheine binding"/>
    <property type="evidence" value="ECO:0007669"/>
    <property type="project" value="InterPro"/>
</dbReference>
<keyword evidence="5" id="KW-0511">Multifunctional enzyme</keyword>
<organism evidence="17 18">
    <name type="scientific">Goodfellowiella coeruleoviolacea</name>
    <dbReference type="NCBI Taxonomy" id="334858"/>
    <lineage>
        <taxon>Bacteria</taxon>
        <taxon>Bacillati</taxon>
        <taxon>Actinomycetota</taxon>
        <taxon>Actinomycetes</taxon>
        <taxon>Pseudonocardiales</taxon>
        <taxon>Pseudonocardiaceae</taxon>
        <taxon>Goodfellowiella</taxon>
    </lineage>
</organism>
<feature type="domain" description="Ketosynthase family 3 (KS3)" evidence="15">
    <location>
        <begin position="703"/>
        <end position="1129"/>
    </location>
</feature>
<evidence type="ECO:0000256" key="3">
    <source>
        <dbReference type="ARBA" id="ARBA00022679"/>
    </source>
</evidence>
<evidence type="ECO:0000256" key="13">
    <source>
        <dbReference type="SAM" id="MobiDB-lite"/>
    </source>
</evidence>
<dbReference type="Gene3D" id="3.40.50.720">
    <property type="entry name" value="NAD(P)-binding Rossmann-like Domain"/>
    <property type="match status" value="4"/>
</dbReference>
<dbReference type="Pfam" id="PF14765">
    <property type="entry name" value="PS-DH"/>
    <property type="match status" value="1"/>
</dbReference>
<dbReference type="InterPro" id="IPR036291">
    <property type="entry name" value="NAD(P)-bd_dom_sf"/>
</dbReference>
<dbReference type="PANTHER" id="PTHR43775:SF51">
    <property type="entry name" value="INACTIVE PHENOLPHTHIOCEROL SYNTHESIS POLYKETIDE SYNTHASE TYPE I PKS1-RELATED"/>
    <property type="match status" value="1"/>
</dbReference>
<dbReference type="SUPFAM" id="SSF50129">
    <property type="entry name" value="GroES-like"/>
    <property type="match status" value="1"/>
</dbReference>
<dbReference type="InterPro" id="IPR042104">
    <property type="entry name" value="PKS_dehydratase_sf"/>
</dbReference>
<dbReference type="PROSITE" id="PS00606">
    <property type="entry name" value="KS3_1"/>
    <property type="match status" value="2"/>
</dbReference>
<dbReference type="SMART" id="SM00822">
    <property type="entry name" value="PKS_KR"/>
    <property type="match status" value="2"/>
</dbReference>
<dbReference type="Proteomes" id="UP001206128">
    <property type="component" value="Unassembled WGS sequence"/>
</dbReference>
<dbReference type="PROSITE" id="PS50075">
    <property type="entry name" value="CARRIER"/>
    <property type="match status" value="3"/>
</dbReference>
<dbReference type="Pfam" id="PF16197">
    <property type="entry name" value="KAsynt_C_assoc"/>
    <property type="match status" value="2"/>
</dbReference>
<dbReference type="InterPro" id="IPR020843">
    <property type="entry name" value="ER"/>
</dbReference>
<feature type="domain" description="Carrier" evidence="14">
    <location>
        <begin position="4026"/>
        <end position="4101"/>
    </location>
</feature>
<dbReference type="Gene3D" id="3.10.129.110">
    <property type="entry name" value="Polyketide synthase dehydratase"/>
    <property type="match status" value="1"/>
</dbReference>
<feature type="region of interest" description="Disordered" evidence="13">
    <location>
        <begin position="150"/>
        <end position="178"/>
    </location>
</feature>
<evidence type="ECO:0000259" key="16">
    <source>
        <dbReference type="PROSITE" id="PS52019"/>
    </source>
</evidence>
<dbReference type="SMART" id="SM00826">
    <property type="entry name" value="PKS_DH"/>
    <property type="match status" value="1"/>
</dbReference>
<dbReference type="Gene3D" id="1.10.1200.10">
    <property type="entry name" value="ACP-like"/>
    <property type="match status" value="3"/>
</dbReference>
<dbReference type="CDD" id="cd08952">
    <property type="entry name" value="KR_1_SDR_x"/>
    <property type="match status" value="1"/>
</dbReference>
<dbReference type="InterPro" id="IPR016035">
    <property type="entry name" value="Acyl_Trfase/lysoPLipase"/>
</dbReference>
<feature type="active site" description="Proton donor; for dehydratase activity" evidence="12">
    <location>
        <position position="3217"/>
    </location>
</feature>
<dbReference type="InterPro" id="IPR049552">
    <property type="entry name" value="PKS_DH_N"/>
</dbReference>
<dbReference type="InterPro" id="IPR049900">
    <property type="entry name" value="PKS_mFAS_DH"/>
</dbReference>
<dbReference type="EMBL" id="JAMTCK010000028">
    <property type="protein sequence ID" value="MCP2170274.1"/>
    <property type="molecule type" value="Genomic_DNA"/>
</dbReference>
<feature type="region of interest" description="C-terminal hotdog fold" evidence="12">
    <location>
        <begin position="3158"/>
        <end position="3291"/>
    </location>
</feature>
<gene>
    <name evidence="17" type="ORF">LX83_007165</name>
</gene>
<dbReference type="SUPFAM" id="SSF53901">
    <property type="entry name" value="Thiolase-like"/>
    <property type="match status" value="3"/>
</dbReference>
<comment type="subunit">
    <text evidence="10">Homodimer. Erythronolide synthase is composed of EryAI, EryAII and EryAIII multimodular (2 modules) polypeptides each coding for a functional synthase subunit which participates in 2 of the six FAS-like elongation steps required for formation of the polyketide. Module 1, 2, 3, 4, 5, and 6 participating in biosynthesis steps 1, 2, 3, 4, 5, and 6, respectively.</text>
</comment>
<dbReference type="GO" id="GO:0047879">
    <property type="term" value="F:erythronolide synthase activity"/>
    <property type="evidence" value="ECO:0007669"/>
    <property type="project" value="UniProtKB-EC"/>
</dbReference>
<dbReference type="Gene3D" id="3.90.180.10">
    <property type="entry name" value="Medium-chain alcohol dehydrogenases, catalytic domain"/>
    <property type="match status" value="1"/>
</dbReference>
<dbReference type="InterPro" id="IPR006162">
    <property type="entry name" value="Ppantetheine_attach_site"/>
</dbReference>
<dbReference type="CDD" id="cd00833">
    <property type="entry name" value="PKS"/>
    <property type="match status" value="2"/>
</dbReference>
<evidence type="ECO:0000256" key="10">
    <source>
        <dbReference type="ARBA" id="ARBA00063272"/>
    </source>
</evidence>
<evidence type="ECO:0000256" key="12">
    <source>
        <dbReference type="PROSITE-ProRule" id="PRU01363"/>
    </source>
</evidence>
<dbReference type="InterPro" id="IPR020806">
    <property type="entry name" value="PKS_PP-bd"/>
</dbReference>
<dbReference type="Gene3D" id="3.40.47.10">
    <property type="match status" value="3"/>
</dbReference>
<dbReference type="FunFam" id="3.40.47.10:FF:000019">
    <property type="entry name" value="Polyketide synthase type I"/>
    <property type="match status" value="2"/>
</dbReference>
<dbReference type="Pfam" id="PF21089">
    <property type="entry name" value="PKS_DH_N"/>
    <property type="match status" value="1"/>
</dbReference>
<dbReference type="CDD" id="cd05195">
    <property type="entry name" value="enoyl_red"/>
    <property type="match status" value="1"/>
</dbReference>
<proteinExistence type="predicted"/>
<comment type="pathway">
    <text evidence="9">Antibiotic biosynthesis; erythromycin biosynthesis.</text>
</comment>
<dbReference type="CDD" id="cd08956">
    <property type="entry name" value="KR_3_FAS_SDR_x"/>
    <property type="match status" value="1"/>
</dbReference>
<keyword evidence="3" id="KW-0808">Transferase</keyword>
<dbReference type="RefSeq" id="WP_253780354.1">
    <property type="nucleotide sequence ID" value="NZ_JAMTCK010000028.1"/>
</dbReference>
<feature type="region of interest" description="N-terminal hotdog fold" evidence="12">
    <location>
        <begin position="3026"/>
        <end position="3143"/>
    </location>
</feature>
<dbReference type="Gene3D" id="3.30.70.3290">
    <property type="match status" value="3"/>
</dbReference>
<dbReference type="InterPro" id="IPR014030">
    <property type="entry name" value="Ketoacyl_synth_N"/>
</dbReference>
<keyword evidence="1" id="KW-0596">Phosphopantetheine</keyword>
<accession>A0AAE3GN29</accession>
<evidence type="ECO:0000256" key="9">
    <source>
        <dbReference type="ARBA" id="ARBA00060622"/>
    </source>
</evidence>
<dbReference type="InterPro" id="IPR036736">
    <property type="entry name" value="ACP-like_sf"/>
</dbReference>
<dbReference type="GO" id="GO:0006633">
    <property type="term" value="P:fatty acid biosynthetic process"/>
    <property type="evidence" value="ECO:0007669"/>
    <property type="project" value="InterPro"/>
</dbReference>
<keyword evidence="4" id="KW-0677">Repeat</keyword>
<comment type="catalytic activity">
    <reaction evidence="7">
        <text>6 (S)-methylmalonyl-CoA + propanoyl-CoA + 6 NADPH + 12 H(+) = 6-deoxyerythronolide B + 6 CO2 + 6 NADP(+) + 7 CoA + H2O</text>
        <dbReference type="Rhea" id="RHEA:23068"/>
        <dbReference type="ChEBI" id="CHEBI:15377"/>
        <dbReference type="ChEBI" id="CHEBI:15378"/>
        <dbReference type="ChEBI" id="CHEBI:16089"/>
        <dbReference type="ChEBI" id="CHEBI:16526"/>
        <dbReference type="ChEBI" id="CHEBI:57287"/>
        <dbReference type="ChEBI" id="CHEBI:57327"/>
        <dbReference type="ChEBI" id="CHEBI:57392"/>
        <dbReference type="ChEBI" id="CHEBI:57783"/>
        <dbReference type="ChEBI" id="CHEBI:58349"/>
        <dbReference type="EC" id="2.3.1.94"/>
    </reaction>
</comment>
<keyword evidence="2" id="KW-0597">Phosphoprotein</keyword>
<dbReference type="InterPro" id="IPR050091">
    <property type="entry name" value="PKS_NRPS_Biosynth_Enz"/>
</dbReference>
<evidence type="ECO:0000256" key="8">
    <source>
        <dbReference type="ARBA" id="ARBA00060158"/>
    </source>
</evidence>
<dbReference type="SMART" id="SM00825">
    <property type="entry name" value="PKS_KS"/>
    <property type="match status" value="2"/>
</dbReference>
<dbReference type="PANTHER" id="PTHR43775">
    <property type="entry name" value="FATTY ACID SYNTHASE"/>
    <property type="match status" value="1"/>
</dbReference>
<dbReference type="Pfam" id="PF00550">
    <property type="entry name" value="PP-binding"/>
    <property type="match status" value="3"/>
</dbReference>
<feature type="domain" description="Carrier" evidence="14">
    <location>
        <begin position="2062"/>
        <end position="2137"/>
    </location>
</feature>
<feature type="active site" description="Proton acceptor; for dehydratase activity" evidence="12">
    <location>
        <position position="3058"/>
    </location>
</feature>
<dbReference type="FunFam" id="1.10.1200.10:FF:000007">
    <property type="entry name" value="Probable polyketide synthase pks17"/>
    <property type="match status" value="1"/>
</dbReference>
<dbReference type="EC" id="2.3.1.94" evidence="11"/>
<dbReference type="GO" id="GO:0004312">
    <property type="term" value="F:fatty acid synthase activity"/>
    <property type="evidence" value="ECO:0007669"/>
    <property type="project" value="TreeGrafter"/>
</dbReference>
<dbReference type="Pfam" id="PF13602">
    <property type="entry name" value="ADH_zinc_N_2"/>
    <property type="match status" value="1"/>
</dbReference>
<dbReference type="InterPro" id="IPR014031">
    <property type="entry name" value="Ketoacyl_synth_C"/>
</dbReference>
<dbReference type="Pfam" id="PF02801">
    <property type="entry name" value="Ketoacyl-synt_C"/>
    <property type="match status" value="2"/>
</dbReference>
<comment type="function">
    <text evidence="8">Involved in the biosynthesis of antibiotic erythromycin via the biosynthesis of its aglycone precursor, 6-deoxyerythronolide B (6-dEB).</text>
</comment>
<evidence type="ECO:0000256" key="1">
    <source>
        <dbReference type="ARBA" id="ARBA00022450"/>
    </source>
</evidence>
<dbReference type="InterPro" id="IPR057326">
    <property type="entry name" value="KR_dom"/>
</dbReference>
<dbReference type="InterPro" id="IPR032821">
    <property type="entry name" value="PKS_assoc"/>
</dbReference>
<dbReference type="PROSITE" id="PS52004">
    <property type="entry name" value="KS3_2"/>
    <property type="match status" value="2"/>
</dbReference>
<dbReference type="GO" id="GO:0016491">
    <property type="term" value="F:oxidoreductase activity"/>
    <property type="evidence" value="ECO:0007669"/>
    <property type="project" value="InterPro"/>
</dbReference>
<dbReference type="SUPFAM" id="SSF52151">
    <property type="entry name" value="FabD/lysophospholipase-like"/>
    <property type="match status" value="3"/>
</dbReference>